<gene>
    <name evidence="1" type="ORF">CLV37_11522</name>
</gene>
<name>A0A2T0QXI5_9ACTN</name>
<dbReference type="Proteomes" id="UP000238083">
    <property type="component" value="Unassembled WGS sequence"/>
</dbReference>
<protein>
    <submittedName>
        <fullName evidence="1">Uncharacterized protein</fullName>
    </submittedName>
</protein>
<reference evidence="1 2" key="1">
    <citation type="submission" date="2018-03" db="EMBL/GenBank/DDBJ databases">
        <title>Genomic Encyclopedia of Archaeal and Bacterial Type Strains, Phase II (KMG-II): from individual species to whole genera.</title>
        <authorList>
            <person name="Goeker M."/>
        </authorList>
    </citation>
    <scope>NUCLEOTIDE SEQUENCE [LARGE SCALE GENOMIC DNA]</scope>
    <source>
        <strain evidence="1 2">DSM 19711</strain>
    </source>
</reference>
<comment type="caution">
    <text evidence="1">The sequence shown here is derived from an EMBL/GenBank/DDBJ whole genome shotgun (WGS) entry which is preliminary data.</text>
</comment>
<accession>A0A2T0QXI5</accession>
<evidence type="ECO:0000313" key="1">
    <source>
        <dbReference type="EMBL" id="PRY10758.1"/>
    </source>
</evidence>
<keyword evidence="2" id="KW-1185">Reference proteome</keyword>
<proteinExistence type="predicted"/>
<dbReference type="AlphaFoldDB" id="A0A2T0QXI5"/>
<organism evidence="1 2">
    <name type="scientific">Kineococcus rhizosphaerae</name>
    <dbReference type="NCBI Taxonomy" id="559628"/>
    <lineage>
        <taxon>Bacteria</taxon>
        <taxon>Bacillati</taxon>
        <taxon>Actinomycetota</taxon>
        <taxon>Actinomycetes</taxon>
        <taxon>Kineosporiales</taxon>
        <taxon>Kineosporiaceae</taxon>
        <taxon>Kineococcus</taxon>
    </lineage>
</organism>
<dbReference type="RefSeq" id="WP_106214931.1">
    <property type="nucleotide sequence ID" value="NZ_PVZF01000015.1"/>
</dbReference>
<sequence>MTIAPETLTSTSSLDPVLLRLVQAAERGEECPPLVLIAGGWLIQGSPVSTEAFYDVTYRVNYNELAGSPEARRLRGRPEEKERILEDATRKQLAPLGEPIGLGGAVINLLRASAYPPGAPAVNTGAMRVPLAAVASWWATGFSTDKQQTSSSVGFGFSF</sequence>
<dbReference type="OrthoDB" id="5197004at2"/>
<dbReference type="EMBL" id="PVZF01000015">
    <property type="protein sequence ID" value="PRY10758.1"/>
    <property type="molecule type" value="Genomic_DNA"/>
</dbReference>
<evidence type="ECO:0000313" key="2">
    <source>
        <dbReference type="Proteomes" id="UP000238083"/>
    </source>
</evidence>